<evidence type="ECO:0000259" key="1">
    <source>
        <dbReference type="Pfam" id="PF13460"/>
    </source>
</evidence>
<keyword evidence="3" id="KW-1185">Reference proteome</keyword>
<dbReference type="Gene3D" id="3.40.50.720">
    <property type="entry name" value="NAD(P)-binding Rossmann-like Domain"/>
    <property type="match status" value="1"/>
</dbReference>
<organism evidence="2 3">
    <name type="scientific">Salimicrobium halophilum</name>
    <dbReference type="NCBI Taxonomy" id="86666"/>
    <lineage>
        <taxon>Bacteria</taxon>
        <taxon>Bacillati</taxon>
        <taxon>Bacillota</taxon>
        <taxon>Bacilli</taxon>
        <taxon>Bacillales</taxon>
        <taxon>Bacillaceae</taxon>
        <taxon>Salimicrobium</taxon>
    </lineage>
</organism>
<proteinExistence type="predicted"/>
<dbReference type="Proteomes" id="UP000199225">
    <property type="component" value="Unassembled WGS sequence"/>
</dbReference>
<sequence length="214" mass="23154">MFLIKVLVIGAAGRVGKLVVEKLKQTTSYTPVAMVRSKDQKEMFQKDGVSAVLGDLEKDFESAYADVDAVIFAAGSGADTGAEMTIIIDQEGAIKAIDRAKHFGVQRFVMLSSMAADRPEAGNREIKHYLFAKHRADEYLKSSGVPYTIVRPGPLTNEDGTGTVFLSEHVNGGESIAREDVAAVLVAALTHPKAEDKSFDVVQGDTPVEDLFRH</sequence>
<evidence type="ECO:0000313" key="2">
    <source>
        <dbReference type="EMBL" id="SDJ68207.1"/>
    </source>
</evidence>
<dbReference type="InterPro" id="IPR036291">
    <property type="entry name" value="NAD(P)-bd_dom_sf"/>
</dbReference>
<dbReference type="RefSeq" id="WP_281241427.1">
    <property type="nucleotide sequence ID" value="NZ_FNEV01000010.1"/>
</dbReference>
<protein>
    <submittedName>
        <fullName evidence="2">Uncharacterized conserved protein YbjT, contains NAD(P)-binding and DUF2867 domains</fullName>
    </submittedName>
</protein>
<dbReference type="Pfam" id="PF13460">
    <property type="entry name" value="NAD_binding_10"/>
    <property type="match status" value="1"/>
</dbReference>
<feature type="domain" description="NAD(P)-binding" evidence="1">
    <location>
        <begin position="10"/>
        <end position="192"/>
    </location>
</feature>
<dbReference type="STRING" id="86666.SAMN04490247_2828"/>
<name>A0A1G8VQP2_9BACI</name>
<dbReference type="CDD" id="cd05243">
    <property type="entry name" value="SDR_a5"/>
    <property type="match status" value="1"/>
</dbReference>
<dbReference type="AlphaFoldDB" id="A0A1G8VQP2"/>
<dbReference type="PANTHER" id="PTHR15020:SF50">
    <property type="entry name" value="UPF0659 PROTEIN YMR090W"/>
    <property type="match status" value="1"/>
</dbReference>
<dbReference type="SUPFAM" id="SSF51735">
    <property type="entry name" value="NAD(P)-binding Rossmann-fold domains"/>
    <property type="match status" value="1"/>
</dbReference>
<accession>A0A1G8VQP2</accession>
<evidence type="ECO:0000313" key="3">
    <source>
        <dbReference type="Proteomes" id="UP000199225"/>
    </source>
</evidence>
<dbReference type="EMBL" id="FNEV01000010">
    <property type="protein sequence ID" value="SDJ68207.1"/>
    <property type="molecule type" value="Genomic_DNA"/>
</dbReference>
<dbReference type="InterPro" id="IPR016040">
    <property type="entry name" value="NAD(P)-bd_dom"/>
</dbReference>
<dbReference type="PANTHER" id="PTHR15020">
    <property type="entry name" value="FLAVIN REDUCTASE-RELATED"/>
    <property type="match status" value="1"/>
</dbReference>
<gene>
    <name evidence="2" type="ORF">SAMN04490247_2828</name>
</gene>
<reference evidence="3" key="1">
    <citation type="submission" date="2016-10" db="EMBL/GenBank/DDBJ databases">
        <authorList>
            <person name="Varghese N."/>
            <person name="Submissions S."/>
        </authorList>
    </citation>
    <scope>NUCLEOTIDE SEQUENCE [LARGE SCALE GENOMIC DNA]</scope>
    <source>
        <strain evidence="3">DSM 4771</strain>
    </source>
</reference>